<protein>
    <submittedName>
        <fullName evidence="2">Uncharacterized protein</fullName>
    </submittedName>
</protein>
<feature type="region of interest" description="Disordered" evidence="1">
    <location>
        <begin position="200"/>
        <end position="261"/>
    </location>
</feature>
<evidence type="ECO:0000256" key="1">
    <source>
        <dbReference type="SAM" id="MobiDB-lite"/>
    </source>
</evidence>
<feature type="compositionally biased region" description="Basic and acidic residues" evidence="1">
    <location>
        <begin position="222"/>
        <end position="244"/>
    </location>
</feature>
<name>A0A0D1Z375_9EURO</name>
<gene>
    <name evidence="2" type="ORF">PV07_12538</name>
</gene>
<reference evidence="2 3" key="1">
    <citation type="submission" date="2015-01" db="EMBL/GenBank/DDBJ databases">
        <title>The Genome Sequence of Cladophialophora immunda CBS83496.</title>
        <authorList>
            <consortium name="The Broad Institute Genomics Platform"/>
            <person name="Cuomo C."/>
            <person name="de Hoog S."/>
            <person name="Gorbushina A."/>
            <person name="Stielow B."/>
            <person name="Teixiera M."/>
            <person name="Abouelleil A."/>
            <person name="Chapman S.B."/>
            <person name="Priest M."/>
            <person name="Young S.K."/>
            <person name="Wortman J."/>
            <person name="Nusbaum C."/>
            <person name="Birren B."/>
        </authorList>
    </citation>
    <scope>NUCLEOTIDE SEQUENCE [LARGE SCALE GENOMIC DNA]</scope>
    <source>
        <strain evidence="2 3">CBS 83496</strain>
    </source>
</reference>
<sequence length="880" mass="101241">MPEKRGRPPKEDGDERKRQKREAGARRARKHYNEHRRAQSPTQENLQPYERMVDFTIMGQGPAELEAAQTLAAMNLRVQALTLAQDFPDAQLREGATPVDEHATLYDDNELIAARNDLRRPSPTLRYATMDRASPRPVSSPSGRSRVPRFSSTRSPLNRLSTPITRTIQPSPIRPSFSPISPTLVENKWTQRRGSEDLRFADNDLEDDADDGDATEQYSLGDYREDAEVRGDETPKDDDNHGAESSDDNEINFIGRDEESEPPISDLQYAAEKLFAFFQGDVGGCTEEQHDERRRQRMASVADDDHHGLDDIFNDPDTPSVLTSPDLLTPDRLARHVPPTPAQLQSMFCGISPQQPRPPYVCLHLEETRAQPPRQGFDVDSFLGFLHSLAACREGLWHQPAPQARQNITTDVHLETPMFVQGEDPEQAPRATLAMLRDVPHILFGRVANDHDITIHILFPHLPRPQEKFVSLTQEQLSRWLDQIFYPILYPYCEAGYTQHLPASFRNAYADSKARQVEARLVETASYQAQQSLGYHLQPEYLGSIWTDILHRIETTPGLADFREPQLFFSSKGRKLKFMTSRSRPTQLDSMERFERHFENVFDLEFVDLERTYIDVGTEICPSVSHVPTHRTHVDEEAQVYAWKRCCLEQIIRRLYDDKPPAKNGKGQRFYDQNMLYEASSVTSVPPKGSRLYHGDVRYIQLYGSVKEVWDRAKRPPFSNDGLEEMALDDQIRQAARHLAGGRRREAKTIERSYCTAKCRTCDDLRDARLKSFSIRAEFRISWALFQALMARLRLEPRDQLEVTHADCPSYAWAIKTEVYLNFLWRNADKFATLFEMTRARCRRDLVTWEQTLYISLRLRLDLPLGISLFLAYLNLLILN</sequence>
<dbReference type="EMBL" id="KN847050">
    <property type="protein sequence ID" value="KIW22076.1"/>
    <property type="molecule type" value="Genomic_DNA"/>
</dbReference>
<feature type="compositionally biased region" description="Acidic residues" evidence="1">
    <location>
        <begin position="203"/>
        <end position="214"/>
    </location>
</feature>
<feature type="compositionally biased region" description="Low complexity" evidence="1">
    <location>
        <begin position="135"/>
        <end position="152"/>
    </location>
</feature>
<proteinExistence type="predicted"/>
<dbReference type="GeneID" id="27351732"/>
<dbReference type="RefSeq" id="XP_016242292.1">
    <property type="nucleotide sequence ID" value="XM_016400072.1"/>
</dbReference>
<feature type="compositionally biased region" description="Polar residues" evidence="1">
    <location>
        <begin position="153"/>
        <end position="167"/>
    </location>
</feature>
<feature type="region of interest" description="Disordered" evidence="1">
    <location>
        <begin position="287"/>
        <end position="320"/>
    </location>
</feature>
<keyword evidence="3" id="KW-1185">Reference proteome</keyword>
<evidence type="ECO:0000313" key="2">
    <source>
        <dbReference type="EMBL" id="KIW22076.1"/>
    </source>
</evidence>
<dbReference type="OrthoDB" id="4364580at2759"/>
<evidence type="ECO:0000313" key="3">
    <source>
        <dbReference type="Proteomes" id="UP000054466"/>
    </source>
</evidence>
<dbReference type="Proteomes" id="UP000054466">
    <property type="component" value="Unassembled WGS sequence"/>
</dbReference>
<feature type="region of interest" description="Disordered" evidence="1">
    <location>
        <begin position="131"/>
        <end position="182"/>
    </location>
</feature>
<feature type="compositionally biased region" description="Basic and acidic residues" evidence="1">
    <location>
        <begin position="1"/>
        <end position="25"/>
    </location>
</feature>
<feature type="region of interest" description="Disordered" evidence="1">
    <location>
        <begin position="1"/>
        <end position="48"/>
    </location>
</feature>
<dbReference type="HOGENOM" id="CLU_309042_0_0_1"/>
<accession>A0A0D1Z375</accession>
<dbReference type="AlphaFoldDB" id="A0A0D1Z375"/>
<organism evidence="2 3">
    <name type="scientific">Cladophialophora immunda</name>
    <dbReference type="NCBI Taxonomy" id="569365"/>
    <lineage>
        <taxon>Eukaryota</taxon>
        <taxon>Fungi</taxon>
        <taxon>Dikarya</taxon>
        <taxon>Ascomycota</taxon>
        <taxon>Pezizomycotina</taxon>
        <taxon>Eurotiomycetes</taxon>
        <taxon>Chaetothyriomycetidae</taxon>
        <taxon>Chaetothyriales</taxon>
        <taxon>Herpotrichiellaceae</taxon>
        <taxon>Cladophialophora</taxon>
    </lineage>
</organism>
<feature type="compositionally biased region" description="Low complexity" evidence="1">
    <location>
        <begin position="168"/>
        <end position="182"/>
    </location>
</feature>
<dbReference type="STRING" id="569365.A0A0D1Z375"/>
<dbReference type="VEuPathDB" id="FungiDB:PV07_12538"/>